<comment type="caution">
    <text evidence="5">The sequence shown here is derived from an EMBL/GenBank/DDBJ whole genome shotgun (WGS) entry which is preliminary data.</text>
</comment>
<evidence type="ECO:0000256" key="2">
    <source>
        <dbReference type="ARBA" id="ARBA00023163"/>
    </source>
</evidence>
<protein>
    <submittedName>
        <fullName evidence="5">Putative zinc finger protein</fullName>
    </submittedName>
</protein>
<reference evidence="5 6" key="1">
    <citation type="submission" date="2019-06" db="EMBL/GenBank/DDBJ databases">
        <title>Sequencing the genomes of 1000 actinobacteria strains.</title>
        <authorList>
            <person name="Klenk H.-P."/>
        </authorList>
    </citation>
    <scope>NUCLEOTIDE SEQUENCE [LARGE SCALE GENOMIC DNA]</scope>
    <source>
        <strain evidence="5 6">DSM 24083</strain>
    </source>
</reference>
<evidence type="ECO:0000256" key="3">
    <source>
        <dbReference type="SAM" id="Phobius"/>
    </source>
</evidence>
<gene>
    <name evidence="5" type="ORF">FB556_2448</name>
</gene>
<dbReference type="RefSeq" id="WP_141868031.1">
    <property type="nucleotide sequence ID" value="NZ_JBHWXF010000006.1"/>
</dbReference>
<evidence type="ECO:0000259" key="4">
    <source>
        <dbReference type="Pfam" id="PF13490"/>
    </source>
</evidence>
<keyword evidence="3" id="KW-0472">Membrane</keyword>
<dbReference type="Pfam" id="PF13490">
    <property type="entry name" value="zf-HC2"/>
    <property type="match status" value="1"/>
</dbReference>
<evidence type="ECO:0000313" key="5">
    <source>
        <dbReference type="EMBL" id="TQL65971.1"/>
    </source>
</evidence>
<dbReference type="InterPro" id="IPR041916">
    <property type="entry name" value="Anti_sigma_zinc_sf"/>
</dbReference>
<keyword evidence="3" id="KW-1133">Transmembrane helix</keyword>
<name>A0A543A059_9MICC</name>
<keyword evidence="2" id="KW-0804">Transcription</keyword>
<dbReference type="EMBL" id="VFOU01000004">
    <property type="protein sequence ID" value="TQL65971.1"/>
    <property type="molecule type" value="Genomic_DNA"/>
</dbReference>
<organism evidence="5 6">
    <name type="scientific">Enteractinococcus coprophilus</name>
    <dbReference type="NCBI Taxonomy" id="1027633"/>
    <lineage>
        <taxon>Bacteria</taxon>
        <taxon>Bacillati</taxon>
        <taxon>Actinomycetota</taxon>
        <taxon>Actinomycetes</taxon>
        <taxon>Micrococcales</taxon>
        <taxon>Micrococcaceae</taxon>
    </lineage>
</organism>
<dbReference type="Gene3D" id="1.10.10.1320">
    <property type="entry name" value="Anti-sigma factor, zinc-finger domain"/>
    <property type="match status" value="1"/>
</dbReference>
<feature type="domain" description="Putative zinc-finger" evidence="4">
    <location>
        <begin position="18"/>
        <end position="44"/>
    </location>
</feature>
<evidence type="ECO:0000256" key="1">
    <source>
        <dbReference type="ARBA" id="ARBA00023015"/>
    </source>
</evidence>
<keyword evidence="1" id="KW-0805">Transcription regulation</keyword>
<keyword evidence="6" id="KW-1185">Reference proteome</keyword>
<keyword evidence="3" id="KW-0812">Transmembrane</keyword>
<accession>A0A543A059</accession>
<feature type="transmembrane region" description="Helical" evidence="3">
    <location>
        <begin position="91"/>
        <end position="112"/>
    </location>
</feature>
<dbReference type="InterPro" id="IPR027383">
    <property type="entry name" value="Znf_put"/>
</dbReference>
<proteinExistence type="predicted"/>
<dbReference type="Proteomes" id="UP000319746">
    <property type="component" value="Unassembled WGS sequence"/>
</dbReference>
<sequence length="345" mass="37893">MLMSRSPSNFAFHPRSKFDAFLEGQLSATADQRVQAHLAECEQCTQEVEQRWSALSVTQKLERLSQDDAPRQVGQQPETVMKSSGIAGWKFLASAGIIGVVIVGVFFSLWMLGGTEQSYESAESSSRVLIPEQVEVVQADPQDLIRPTPSDDSTKVPTDFSTSHAQLSYSSAPLGIDGTPIRLTSVSDLRAAGWTIPHFRALGMTFESAVFDEEQGQVYVVSVFNGTTVDAEDQTVVRECRMENADGSITACSHLDFTKSAADEVSLPVAENVWVYTYPDGSWTAYMSTNKSQYRVDSTSDADYAGGIMSTLYLEEKSRLSSGTDQADEDISQRFERGVERLLGR</sequence>
<dbReference type="OrthoDB" id="4964432at2"/>
<dbReference type="AlphaFoldDB" id="A0A543A059"/>
<evidence type="ECO:0000313" key="6">
    <source>
        <dbReference type="Proteomes" id="UP000319746"/>
    </source>
</evidence>